<dbReference type="RefSeq" id="WP_092285080.1">
    <property type="nucleotide sequence ID" value="NZ_LT629763.1"/>
</dbReference>
<dbReference type="EMBL" id="LT629763">
    <property type="protein sequence ID" value="SDS19524.1"/>
    <property type="molecule type" value="Genomic_DNA"/>
</dbReference>
<evidence type="ECO:0000313" key="1">
    <source>
        <dbReference type="EMBL" id="SDS19524.1"/>
    </source>
</evidence>
<sequence>MLIAMVLLVSGCSLLRNSWSGPEQRISGLLEHNAAGFTLRQCGSDGAQPVIENAQLETIFAQAAQPGQTAIFVDLLGRTDSAGRVQPVKVLRMQSQGRGCADSSADGAQWVALQYQPAWRAVLAANGLTRSDADRAHAPVPVVTEQLPDGSLNARSLSGDLELWLYPQDCQDVVTGDYFHMHSVLLVNGERQSGCGYQGRQTTP</sequence>
<gene>
    <name evidence="1" type="ORF">SAMN05216271_1372</name>
</gene>
<name>A0A1H1Q825_9GAMM</name>
<protein>
    <submittedName>
        <fullName evidence="1">Uncharacterized membrane protein</fullName>
    </submittedName>
</protein>
<organism evidence="1 2">
    <name type="scientific">Halopseudomonas sabulinigri</name>
    <dbReference type="NCBI Taxonomy" id="472181"/>
    <lineage>
        <taxon>Bacteria</taxon>
        <taxon>Pseudomonadati</taxon>
        <taxon>Pseudomonadota</taxon>
        <taxon>Gammaproteobacteria</taxon>
        <taxon>Pseudomonadales</taxon>
        <taxon>Pseudomonadaceae</taxon>
        <taxon>Halopseudomonas</taxon>
    </lineage>
</organism>
<accession>A0A1H1Q825</accession>
<reference evidence="2" key="1">
    <citation type="submission" date="2016-10" db="EMBL/GenBank/DDBJ databases">
        <authorList>
            <person name="Varghese N."/>
            <person name="Submissions S."/>
        </authorList>
    </citation>
    <scope>NUCLEOTIDE SEQUENCE [LARGE SCALE GENOMIC DNA]</scope>
    <source>
        <strain evidence="2">JCM 14963</strain>
    </source>
</reference>
<proteinExistence type="predicted"/>
<dbReference type="Proteomes" id="UP000243413">
    <property type="component" value="Chromosome I"/>
</dbReference>
<evidence type="ECO:0000313" key="2">
    <source>
        <dbReference type="Proteomes" id="UP000243413"/>
    </source>
</evidence>
<dbReference type="OrthoDB" id="8776561at2"/>
<dbReference type="AlphaFoldDB" id="A0A1H1Q825"/>